<gene>
    <name evidence="3" type="ORF">K6Y31_19535</name>
</gene>
<dbReference type="CDD" id="cd02966">
    <property type="entry name" value="TlpA_like_family"/>
    <property type="match status" value="1"/>
</dbReference>
<protein>
    <submittedName>
        <fullName evidence="3">TlpA family protein disulfide reductase</fullName>
    </submittedName>
</protein>
<dbReference type="PROSITE" id="PS51352">
    <property type="entry name" value="THIOREDOXIN_2"/>
    <property type="match status" value="1"/>
</dbReference>
<proteinExistence type="predicted"/>
<dbReference type="Proteomes" id="UP001201273">
    <property type="component" value="Unassembled WGS sequence"/>
</dbReference>
<comment type="caution">
    <text evidence="3">The sequence shown here is derived from an EMBL/GenBank/DDBJ whole genome shotgun (WGS) entry which is preliminary data.</text>
</comment>
<name>A0ABS8WF67_9GAMM</name>
<keyword evidence="1" id="KW-0732">Signal</keyword>
<dbReference type="InterPro" id="IPR050553">
    <property type="entry name" value="Thioredoxin_ResA/DsbE_sf"/>
</dbReference>
<dbReference type="Gene3D" id="3.40.30.10">
    <property type="entry name" value="Glutaredoxin"/>
    <property type="match status" value="1"/>
</dbReference>
<organism evidence="3 4">
    <name type="scientific">Motilimonas cestriensis</name>
    <dbReference type="NCBI Taxonomy" id="2742685"/>
    <lineage>
        <taxon>Bacteria</taxon>
        <taxon>Pseudomonadati</taxon>
        <taxon>Pseudomonadota</taxon>
        <taxon>Gammaproteobacteria</taxon>
        <taxon>Alteromonadales</taxon>
        <taxon>Alteromonadales genera incertae sedis</taxon>
        <taxon>Motilimonas</taxon>
    </lineage>
</organism>
<accession>A0ABS8WF67</accession>
<keyword evidence="4" id="KW-1185">Reference proteome</keyword>
<dbReference type="RefSeq" id="WP_233054725.1">
    <property type="nucleotide sequence ID" value="NZ_JAIMJA010000028.1"/>
</dbReference>
<feature type="chain" id="PRO_5045050999" evidence="1">
    <location>
        <begin position="26"/>
        <end position="164"/>
    </location>
</feature>
<dbReference type="SUPFAM" id="SSF52833">
    <property type="entry name" value="Thioredoxin-like"/>
    <property type="match status" value="1"/>
</dbReference>
<feature type="domain" description="Thioredoxin" evidence="2">
    <location>
        <begin position="25"/>
        <end position="163"/>
    </location>
</feature>
<dbReference type="InterPro" id="IPR000866">
    <property type="entry name" value="AhpC/TSA"/>
</dbReference>
<dbReference type="PANTHER" id="PTHR42852:SF17">
    <property type="entry name" value="THIOREDOXIN-LIKE PROTEIN HI_1115"/>
    <property type="match status" value="1"/>
</dbReference>
<feature type="signal peptide" evidence="1">
    <location>
        <begin position="1"/>
        <end position="25"/>
    </location>
</feature>
<dbReference type="EMBL" id="JAIMJA010000028">
    <property type="protein sequence ID" value="MCE2596972.1"/>
    <property type="molecule type" value="Genomic_DNA"/>
</dbReference>
<sequence length="164" mass="18259">MEINMKKLGATLLIVGLTYSSTTLAKVGDMAPNINATTINGQAINFSELKGKKPIYLKFWATWCSYCKAEMPHLQRIQEEYGDEIEVLTVNVGLNDSVENVQALFKEEGYTLPVIFDKKGDITAEYQVVGTPFQVLINKQGEVVYETFLATDELSNRLAALAQE</sequence>
<evidence type="ECO:0000313" key="3">
    <source>
        <dbReference type="EMBL" id="MCE2596972.1"/>
    </source>
</evidence>
<reference evidence="3 4" key="1">
    <citation type="journal article" date="2022" name="Environ. Microbiol. Rep.">
        <title>Eco-phylogenetic analyses reveal divergent evolution of vitamin B12 metabolism in the marine bacterial family 'Psychromonadaceae'.</title>
        <authorList>
            <person name="Jin X."/>
            <person name="Yang Y."/>
            <person name="Cao H."/>
            <person name="Gao B."/>
            <person name="Zhao Z."/>
        </authorList>
    </citation>
    <scope>NUCLEOTIDE SEQUENCE [LARGE SCALE GENOMIC DNA]</scope>
    <source>
        <strain evidence="3 4">MKS20</strain>
    </source>
</reference>
<dbReference type="InterPro" id="IPR036249">
    <property type="entry name" value="Thioredoxin-like_sf"/>
</dbReference>
<evidence type="ECO:0000259" key="2">
    <source>
        <dbReference type="PROSITE" id="PS51352"/>
    </source>
</evidence>
<dbReference type="PANTHER" id="PTHR42852">
    <property type="entry name" value="THIOL:DISULFIDE INTERCHANGE PROTEIN DSBE"/>
    <property type="match status" value="1"/>
</dbReference>
<dbReference type="InterPro" id="IPR013766">
    <property type="entry name" value="Thioredoxin_domain"/>
</dbReference>
<dbReference type="Pfam" id="PF00578">
    <property type="entry name" value="AhpC-TSA"/>
    <property type="match status" value="1"/>
</dbReference>
<evidence type="ECO:0000256" key="1">
    <source>
        <dbReference type="SAM" id="SignalP"/>
    </source>
</evidence>
<evidence type="ECO:0000313" key="4">
    <source>
        <dbReference type="Proteomes" id="UP001201273"/>
    </source>
</evidence>